<evidence type="ECO:0000313" key="12">
    <source>
        <dbReference type="Proteomes" id="UP000003973"/>
    </source>
</evidence>
<accession>C3X509</accession>
<dbReference type="EC" id="2.7.2.1" evidence="9"/>
<gene>
    <name evidence="9" type="primary">ackA</name>
    <name evidence="11" type="ORF">OFAG_01448</name>
</gene>
<keyword evidence="2 9" id="KW-0963">Cytoplasm</keyword>
<feature type="binding site" evidence="9">
    <location>
        <position position="101"/>
    </location>
    <ligand>
        <name>substrate</name>
    </ligand>
</feature>
<keyword evidence="3 9" id="KW-0808">Transferase</keyword>
<comment type="subunit">
    <text evidence="9">Homodimer.</text>
</comment>
<feature type="binding site" evidence="9">
    <location>
        <begin position="216"/>
        <end position="220"/>
    </location>
    <ligand>
        <name>ATP</name>
        <dbReference type="ChEBI" id="CHEBI:30616"/>
    </ligand>
</feature>
<evidence type="ECO:0000256" key="4">
    <source>
        <dbReference type="ARBA" id="ARBA00022723"/>
    </source>
</evidence>
<evidence type="ECO:0000256" key="10">
    <source>
        <dbReference type="RuleBase" id="RU003835"/>
    </source>
</evidence>
<dbReference type="InterPro" id="IPR043129">
    <property type="entry name" value="ATPase_NBD"/>
</dbReference>
<keyword evidence="7 9" id="KW-0067">ATP-binding</keyword>
<dbReference type="HAMAP" id="MF_00020">
    <property type="entry name" value="Acetate_kinase"/>
    <property type="match status" value="1"/>
</dbReference>
<reference evidence="11" key="1">
    <citation type="submission" date="2011-10" db="EMBL/GenBank/DDBJ databases">
        <title>The Genome Sequence of Oxalobacter formigenes HOxBLS.</title>
        <authorList>
            <consortium name="The Broad Institute Genome Sequencing Platform"/>
            <person name="Earl A."/>
            <person name="Ward D."/>
            <person name="Feldgarden M."/>
            <person name="Gevers D."/>
            <person name="Allison M.J."/>
            <person name="Humphrey S."/>
            <person name="Young S.K."/>
            <person name="Zeng Q."/>
            <person name="Gargeya S."/>
            <person name="Fitzgerald M."/>
            <person name="Haas B."/>
            <person name="Abouelleil A."/>
            <person name="Alvarado L."/>
            <person name="Arachchi H.M."/>
            <person name="Berlin A."/>
            <person name="Brown A."/>
            <person name="Chapman S.B."/>
            <person name="Chen Z."/>
            <person name="Dunbar C."/>
            <person name="Freedman E."/>
            <person name="Gearin G."/>
            <person name="Goldberg J."/>
            <person name="Griggs A."/>
            <person name="Gujja S."/>
            <person name="Heiman D."/>
            <person name="Howarth C."/>
            <person name="Larson L."/>
            <person name="Lui A."/>
            <person name="MacDonald P.J.P."/>
            <person name="Montmayeur A."/>
            <person name="Murphy C."/>
            <person name="Neiman D."/>
            <person name="Pearson M."/>
            <person name="Priest M."/>
            <person name="Roberts A."/>
            <person name="Saif S."/>
            <person name="Shea T."/>
            <person name="Shenoy N."/>
            <person name="Sisk P."/>
            <person name="Stolte C."/>
            <person name="Sykes S."/>
            <person name="Wortman J."/>
            <person name="Nusbaum C."/>
            <person name="Birren B."/>
        </authorList>
    </citation>
    <scope>NUCLEOTIDE SEQUENCE [LARGE SCALE GENOMIC DNA]</scope>
    <source>
        <strain evidence="11">HOxBLS</strain>
    </source>
</reference>
<evidence type="ECO:0000256" key="7">
    <source>
        <dbReference type="ARBA" id="ARBA00022840"/>
    </source>
</evidence>
<comment type="function">
    <text evidence="9">Catalyzes the formation of acetyl phosphate from acetate and ATP. Can also catalyze the reverse reaction.</text>
</comment>
<comment type="similarity">
    <text evidence="1 9 10">Belongs to the acetokinase family.</text>
</comment>
<feature type="site" description="Transition state stabilizer" evidence="9">
    <location>
        <position position="249"/>
    </location>
</feature>
<dbReference type="InterPro" id="IPR000890">
    <property type="entry name" value="Aliphatic_acid_kin_short-chain"/>
</dbReference>
<evidence type="ECO:0000256" key="1">
    <source>
        <dbReference type="ARBA" id="ARBA00008748"/>
    </source>
</evidence>
<keyword evidence="8 9" id="KW-0460">Magnesium</keyword>
<dbReference type="GO" id="GO:0006083">
    <property type="term" value="P:acetate metabolic process"/>
    <property type="evidence" value="ECO:0007669"/>
    <property type="project" value="TreeGrafter"/>
</dbReference>
<protein>
    <recommendedName>
        <fullName evidence="9">Acetate kinase</fullName>
        <ecNumber evidence="9">2.7.2.1</ecNumber>
    </recommendedName>
    <alternativeName>
        <fullName evidence="9">Acetokinase</fullName>
    </alternativeName>
</protein>
<dbReference type="AlphaFoldDB" id="C3X509"/>
<evidence type="ECO:0000313" key="11">
    <source>
        <dbReference type="EMBL" id="EEO28295.1"/>
    </source>
</evidence>
<evidence type="ECO:0000256" key="9">
    <source>
        <dbReference type="HAMAP-Rule" id="MF_00020"/>
    </source>
</evidence>
<dbReference type="PRINTS" id="PR00471">
    <property type="entry name" value="ACETATEKNASE"/>
</dbReference>
<feature type="binding site" evidence="9">
    <location>
        <position position="17"/>
    </location>
    <ligand>
        <name>Mg(2+)</name>
        <dbReference type="ChEBI" id="CHEBI:18420"/>
    </ligand>
</feature>
<comment type="catalytic activity">
    <reaction evidence="9">
        <text>acetate + ATP = acetyl phosphate + ADP</text>
        <dbReference type="Rhea" id="RHEA:11352"/>
        <dbReference type="ChEBI" id="CHEBI:22191"/>
        <dbReference type="ChEBI" id="CHEBI:30089"/>
        <dbReference type="ChEBI" id="CHEBI:30616"/>
        <dbReference type="ChEBI" id="CHEBI:456216"/>
        <dbReference type="EC" id="2.7.2.1"/>
    </reaction>
</comment>
<keyword evidence="12" id="KW-1185">Reference proteome</keyword>
<keyword evidence="4 9" id="KW-0479">Metal-binding</keyword>
<dbReference type="Proteomes" id="UP000003973">
    <property type="component" value="Unassembled WGS sequence"/>
</dbReference>
<dbReference type="eggNOG" id="COG0282">
    <property type="taxonomic scope" value="Bacteria"/>
</dbReference>
<dbReference type="GO" id="GO:0000287">
    <property type="term" value="F:magnesium ion binding"/>
    <property type="evidence" value="ECO:0007669"/>
    <property type="project" value="UniProtKB-UniRule"/>
</dbReference>
<evidence type="ECO:0000256" key="8">
    <source>
        <dbReference type="ARBA" id="ARBA00022842"/>
    </source>
</evidence>
<dbReference type="PANTHER" id="PTHR21060:SF21">
    <property type="entry name" value="ACETATE KINASE"/>
    <property type="match status" value="1"/>
</dbReference>
<dbReference type="EMBL" id="ACDP02000006">
    <property type="protein sequence ID" value="EEO28295.1"/>
    <property type="molecule type" value="Genomic_DNA"/>
</dbReference>
<dbReference type="PIRSF" id="PIRSF000722">
    <property type="entry name" value="Acetate_prop_kin"/>
    <property type="match status" value="1"/>
</dbReference>
<dbReference type="RefSeq" id="WP_005877880.1">
    <property type="nucleotide sequence ID" value="NZ_CABMNL010000001.1"/>
</dbReference>
<sequence>MSEANNMSSQRFFAVINAGSSSLKYSLFAETEDGRLERRTDGGIEGIGSSKPYFIAYDDDKYKMDEHRWETNASLETLLEFLIEWIEKFLAPNRLSAVGHRMLHGGTLYDEPIIVTPSILDNLRTLIPLAPLHQPRILKVIDTLAERYPGLCQIVCFDTSFHKTNPYISRLYGLPQSLTDKGLLHYGFHGLSFEYVSMELKHIDMHAAMGRTIIAHLGSGASMCAMVGGKSVASTMGFSALDGLVMGTRCGQLDPGVILYLLQYENMDARELETLLYQQSGLLGVSGISNDVRDLMASDAPSAKTAIDLFVYRVVRETGSLAAACGGLDAFVFTAGIGERSPEIRAAICEQLDWLGLELDERANQLGELKISRDTSPVSIWILPTYEELMIARHGARLSAQCEMQKK</sequence>
<dbReference type="GO" id="GO:0005524">
    <property type="term" value="F:ATP binding"/>
    <property type="evidence" value="ECO:0007669"/>
    <property type="project" value="UniProtKB-KW"/>
</dbReference>
<keyword evidence="6 9" id="KW-0418">Kinase</keyword>
<dbReference type="NCBIfam" id="TIGR00016">
    <property type="entry name" value="ackA"/>
    <property type="match status" value="1"/>
</dbReference>
<dbReference type="UniPathway" id="UPA00340">
    <property type="reaction ID" value="UER00458"/>
</dbReference>
<feature type="binding site" evidence="9">
    <location>
        <begin position="291"/>
        <end position="293"/>
    </location>
    <ligand>
        <name>ATP</name>
        <dbReference type="ChEBI" id="CHEBI:30616"/>
    </ligand>
</feature>
<dbReference type="InterPro" id="IPR004372">
    <property type="entry name" value="Ac/propionate_kinase"/>
</dbReference>
<name>C3X509_9BURK</name>
<evidence type="ECO:0000256" key="5">
    <source>
        <dbReference type="ARBA" id="ARBA00022741"/>
    </source>
</evidence>
<dbReference type="Gene3D" id="3.30.420.40">
    <property type="match status" value="2"/>
</dbReference>
<dbReference type="PROSITE" id="PS01076">
    <property type="entry name" value="ACETATE_KINASE_2"/>
    <property type="match status" value="1"/>
</dbReference>
<proteinExistence type="inferred from homology"/>
<dbReference type="GO" id="GO:0006085">
    <property type="term" value="P:acetyl-CoA biosynthetic process"/>
    <property type="evidence" value="ECO:0007669"/>
    <property type="project" value="UniProtKB-UniRule"/>
</dbReference>
<dbReference type="SUPFAM" id="SSF53067">
    <property type="entry name" value="Actin-like ATPase domain"/>
    <property type="match status" value="2"/>
</dbReference>
<dbReference type="GO" id="GO:0008776">
    <property type="term" value="F:acetate kinase activity"/>
    <property type="evidence" value="ECO:0007669"/>
    <property type="project" value="UniProtKB-UniRule"/>
</dbReference>
<evidence type="ECO:0000256" key="6">
    <source>
        <dbReference type="ARBA" id="ARBA00022777"/>
    </source>
</evidence>
<dbReference type="InterPro" id="IPR023865">
    <property type="entry name" value="Aliphatic_acid_kinase_CS"/>
</dbReference>
<feature type="active site" description="Proton donor/acceptor" evidence="9">
    <location>
        <position position="158"/>
    </location>
</feature>
<dbReference type="PANTHER" id="PTHR21060">
    <property type="entry name" value="ACETATE KINASE"/>
    <property type="match status" value="1"/>
</dbReference>
<comment type="pathway">
    <text evidence="9">Metabolic intermediate biosynthesis; acetyl-CoA biosynthesis; acetyl-CoA from acetate: step 1/2.</text>
</comment>
<comment type="caution">
    <text evidence="9">Lacks conserved residue(s) required for the propagation of feature annotation.</text>
</comment>
<comment type="caution">
    <text evidence="11">The sequence shown here is derived from an EMBL/GenBank/DDBJ whole genome shotgun (WGS) entry which is preliminary data.</text>
</comment>
<dbReference type="Pfam" id="PF00871">
    <property type="entry name" value="Acetate_kinase"/>
    <property type="match status" value="1"/>
</dbReference>
<keyword evidence="5 9" id="KW-0547">Nucleotide-binding</keyword>
<feature type="binding site" evidence="9">
    <location>
        <position position="24"/>
    </location>
    <ligand>
        <name>ATP</name>
        <dbReference type="ChEBI" id="CHEBI:30616"/>
    </ligand>
</feature>
<evidence type="ECO:0000256" key="2">
    <source>
        <dbReference type="ARBA" id="ARBA00022490"/>
    </source>
</evidence>
<comment type="subcellular location">
    <subcellularLocation>
        <location evidence="9">Cytoplasm</location>
    </subcellularLocation>
</comment>
<organism evidence="11 12">
    <name type="scientific">Oxalobacter paraformigenes</name>
    <dbReference type="NCBI Taxonomy" id="556268"/>
    <lineage>
        <taxon>Bacteria</taxon>
        <taxon>Pseudomonadati</taxon>
        <taxon>Pseudomonadota</taxon>
        <taxon>Betaproteobacteria</taxon>
        <taxon>Burkholderiales</taxon>
        <taxon>Oxalobacteraceae</taxon>
        <taxon>Oxalobacter</taxon>
    </lineage>
</organism>
<evidence type="ECO:0000256" key="3">
    <source>
        <dbReference type="ARBA" id="ARBA00022679"/>
    </source>
</evidence>
<feature type="site" description="Transition state stabilizer" evidence="9">
    <location>
        <position position="189"/>
    </location>
</feature>
<dbReference type="GO" id="GO:0005829">
    <property type="term" value="C:cytosol"/>
    <property type="evidence" value="ECO:0007669"/>
    <property type="project" value="TreeGrafter"/>
</dbReference>
<comment type="cofactor">
    <cofactor evidence="9">
        <name>Mg(2+)</name>
        <dbReference type="ChEBI" id="CHEBI:18420"/>
    </cofactor>
    <cofactor evidence="9">
        <name>Mn(2+)</name>
        <dbReference type="ChEBI" id="CHEBI:29035"/>
    </cofactor>
    <text evidence="9">Mg(2+). Can also accept Mn(2+).</text>
</comment>
<dbReference type="HOGENOM" id="CLU_020352_0_0_4"/>
<feature type="binding site" evidence="9">
    <location>
        <position position="387"/>
    </location>
    <ligand>
        <name>Mg(2+)</name>
        <dbReference type="ChEBI" id="CHEBI:18420"/>
    </ligand>
</feature>